<evidence type="ECO:0000313" key="8">
    <source>
        <dbReference type="Proteomes" id="UP000001307"/>
    </source>
</evidence>
<protein>
    <recommendedName>
        <fullName evidence="6">Protein kinase domain-containing protein</fullName>
    </recommendedName>
</protein>
<evidence type="ECO:0000259" key="6">
    <source>
        <dbReference type="PROSITE" id="PS50011"/>
    </source>
</evidence>
<evidence type="ECO:0000256" key="5">
    <source>
        <dbReference type="ARBA" id="ARBA00037982"/>
    </source>
</evidence>
<name>E4Y199_OIKDI</name>
<keyword evidence="3" id="KW-0418">Kinase</keyword>
<keyword evidence="2" id="KW-0547">Nucleotide-binding</keyword>
<evidence type="ECO:0000256" key="2">
    <source>
        <dbReference type="ARBA" id="ARBA00022741"/>
    </source>
</evidence>
<organism evidence="7">
    <name type="scientific">Oikopleura dioica</name>
    <name type="common">Tunicate</name>
    <dbReference type="NCBI Taxonomy" id="34765"/>
    <lineage>
        <taxon>Eukaryota</taxon>
        <taxon>Metazoa</taxon>
        <taxon>Chordata</taxon>
        <taxon>Tunicata</taxon>
        <taxon>Appendicularia</taxon>
        <taxon>Copelata</taxon>
        <taxon>Oikopleuridae</taxon>
        <taxon>Oikopleura</taxon>
    </lineage>
</organism>
<keyword evidence="4" id="KW-0067">ATP-binding</keyword>
<dbReference type="SMART" id="SM00220">
    <property type="entry name" value="S_TKc"/>
    <property type="match status" value="1"/>
</dbReference>
<dbReference type="InterPro" id="IPR050339">
    <property type="entry name" value="CC_SR_Kinase"/>
</dbReference>
<dbReference type="GO" id="GO:0005634">
    <property type="term" value="C:nucleus"/>
    <property type="evidence" value="ECO:0007669"/>
    <property type="project" value="TreeGrafter"/>
</dbReference>
<dbReference type="GO" id="GO:0004672">
    <property type="term" value="F:protein kinase activity"/>
    <property type="evidence" value="ECO:0007669"/>
    <property type="project" value="InterPro"/>
</dbReference>
<dbReference type="PROSITE" id="PS00108">
    <property type="entry name" value="PROTEIN_KINASE_ST"/>
    <property type="match status" value="1"/>
</dbReference>
<dbReference type="PANTHER" id="PTHR11042">
    <property type="entry name" value="EUKARYOTIC TRANSLATION INITIATION FACTOR 2-ALPHA KINASE EIF2-ALPHA KINASE -RELATED"/>
    <property type="match status" value="1"/>
</dbReference>
<evidence type="ECO:0000256" key="3">
    <source>
        <dbReference type="ARBA" id="ARBA00022777"/>
    </source>
</evidence>
<gene>
    <name evidence="7" type="ORF">GSOID_T00013947001</name>
</gene>
<dbReference type="CDD" id="cd00180">
    <property type="entry name" value="PKc"/>
    <property type="match status" value="1"/>
</dbReference>
<dbReference type="PROSITE" id="PS50011">
    <property type="entry name" value="PROTEIN_KINASE_DOM"/>
    <property type="match status" value="1"/>
</dbReference>
<dbReference type="InterPro" id="IPR008271">
    <property type="entry name" value="Ser/Thr_kinase_AS"/>
</dbReference>
<dbReference type="InterPro" id="IPR011009">
    <property type="entry name" value="Kinase-like_dom_sf"/>
</dbReference>
<dbReference type="Proteomes" id="UP000001307">
    <property type="component" value="Unassembled WGS sequence"/>
</dbReference>
<keyword evidence="8" id="KW-1185">Reference proteome</keyword>
<evidence type="ECO:0000256" key="1">
    <source>
        <dbReference type="ARBA" id="ARBA00022679"/>
    </source>
</evidence>
<accession>E4Y199</accession>
<evidence type="ECO:0000256" key="4">
    <source>
        <dbReference type="ARBA" id="ARBA00022840"/>
    </source>
</evidence>
<reference evidence="7" key="1">
    <citation type="journal article" date="2010" name="Science">
        <title>Plasticity of animal genome architecture unmasked by rapid evolution of a pelagic tunicate.</title>
        <authorList>
            <person name="Denoeud F."/>
            <person name="Henriet S."/>
            <person name="Mungpakdee S."/>
            <person name="Aury J.M."/>
            <person name="Da Silva C."/>
            <person name="Brinkmann H."/>
            <person name="Mikhaleva J."/>
            <person name="Olsen L.C."/>
            <person name="Jubin C."/>
            <person name="Canestro C."/>
            <person name="Bouquet J.M."/>
            <person name="Danks G."/>
            <person name="Poulain J."/>
            <person name="Campsteijn C."/>
            <person name="Adamski M."/>
            <person name="Cross I."/>
            <person name="Yadetie F."/>
            <person name="Muffato M."/>
            <person name="Louis A."/>
            <person name="Butcher S."/>
            <person name="Tsagkogeorga G."/>
            <person name="Konrad A."/>
            <person name="Singh S."/>
            <person name="Jensen M.F."/>
            <person name="Cong E.H."/>
            <person name="Eikeseth-Otteraa H."/>
            <person name="Noel B."/>
            <person name="Anthouard V."/>
            <person name="Porcel B.M."/>
            <person name="Kachouri-Lafond R."/>
            <person name="Nishino A."/>
            <person name="Ugolini M."/>
            <person name="Chourrout P."/>
            <person name="Nishida H."/>
            <person name="Aasland R."/>
            <person name="Huzurbazar S."/>
            <person name="Westhof E."/>
            <person name="Delsuc F."/>
            <person name="Lehrach H."/>
            <person name="Reinhardt R."/>
            <person name="Weissenbach J."/>
            <person name="Roy S.W."/>
            <person name="Artiguenave F."/>
            <person name="Postlethwait J.H."/>
            <person name="Manak J.R."/>
            <person name="Thompson E.M."/>
            <person name="Jaillon O."/>
            <person name="Du Pasquier L."/>
            <person name="Boudinot P."/>
            <person name="Liberles D.A."/>
            <person name="Volff J.N."/>
            <person name="Philippe H."/>
            <person name="Lenhard B."/>
            <person name="Roest Crollius H."/>
            <person name="Wincker P."/>
            <person name="Chourrout D."/>
        </authorList>
    </citation>
    <scope>NUCLEOTIDE SEQUENCE [LARGE SCALE GENOMIC DNA]</scope>
</reference>
<keyword evidence="1" id="KW-0808">Transferase</keyword>
<sequence>MRVCNDFEDNKEYMLKCMRNRGAGREEFEILSGLGHENVIRYLASELFEFERCQFFGIFMPFYSEGDMESYIEGHLRRNLTSWRGEKWPLRYISQLIYGLSYLHENGIIHRDIKPSNLFLTDARRLIIGDFDIAGKSLRFKL</sequence>
<proteinExistence type="inferred from homology"/>
<dbReference type="GO" id="GO:0005737">
    <property type="term" value="C:cytoplasm"/>
    <property type="evidence" value="ECO:0007669"/>
    <property type="project" value="TreeGrafter"/>
</dbReference>
<dbReference type="InParanoid" id="E4Y199"/>
<dbReference type="AlphaFoldDB" id="E4Y199"/>
<feature type="domain" description="Protein kinase" evidence="6">
    <location>
        <begin position="1"/>
        <end position="142"/>
    </location>
</feature>
<dbReference type="OrthoDB" id="1405469at2759"/>
<dbReference type="Gene3D" id="1.10.510.10">
    <property type="entry name" value="Transferase(Phosphotransferase) domain 1"/>
    <property type="match status" value="1"/>
</dbReference>
<dbReference type="Pfam" id="PF00069">
    <property type="entry name" value="Pkinase"/>
    <property type="match status" value="1"/>
</dbReference>
<dbReference type="GO" id="GO:0005524">
    <property type="term" value="F:ATP binding"/>
    <property type="evidence" value="ECO:0007669"/>
    <property type="project" value="UniProtKB-KW"/>
</dbReference>
<evidence type="ECO:0000313" key="7">
    <source>
        <dbReference type="EMBL" id="CBY15646.1"/>
    </source>
</evidence>
<dbReference type="EMBL" id="FN653591">
    <property type="protein sequence ID" value="CBY15646.1"/>
    <property type="molecule type" value="Genomic_DNA"/>
</dbReference>
<dbReference type="SUPFAM" id="SSF56112">
    <property type="entry name" value="Protein kinase-like (PK-like)"/>
    <property type="match status" value="1"/>
</dbReference>
<dbReference type="InterPro" id="IPR000719">
    <property type="entry name" value="Prot_kinase_dom"/>
</dbReference>
<comment type="similarity">
    <text evidence="5">Belongs to the protein kinase superfamily. Ser/Thr protein kinase family. GCN2 subfamily.</text>
</comment>